<accession>F8B427</accession>
<dbReference type="EMBL" id="CP002801">
    <property type="protein sequence ID" value="AEH10046.1"/>
    <property type="molecule type" value="Genomic_DNA"/>
</dbReference>
<dbReference type="AlphaFoldDB" id="F8B427"/>
<reference evidence="7 8" key="1">
    <citation type="submission" date="2011-05" db="EMBL/GenBank/DDBJ databases">
        <title>Complete sequence of chromosome of Frankia symbiont of Datisca glomerata.</title>
        <authorList>
            <consortium name="US DOE Joint Genome Institute"/>
            <person name="Lucas S."/>
            <person name="Han J."/>
            <person name="Lapidus A."/>
            <person name="Cheng J.-F."/>
            <person name="Goodwin L."/>
            <person name="Pitluck S."/>
            <person name="Peters L."/>
            <person name="Mikhailova N."/>
            <person name="Chertkov O."/>
            <person name="Teshima H."/>
            <person name="Han C."/>
            <person name="Tapia R."/>
            <person name="Land M."/>
            <person name="Hauser L."/>
            <person name="Kyrpides N."/>
            <person name="Ivanova N."/>
            <person name="Pagani I."/>
            <person name="Berry A."/>
            <person name="Pawlowski K."/>
            <person name="Persson T."/>
            <person name="Vanden Heuvel B."/>
            <person name="Benson D."/>
            <person name="Woyke T."/>
        </authorList>
    </citation>
    <scope>NUCLEOTIDE SEQUENCE [LARGE SCALE GENOMIC DNA]</scope>
    <source>
        <strain evidence="8">4085684</strain>
    </source>
</reference>
<comment type="subcellular location">
    <subcellularLocation>
        <location evidence="1">Cell membrane</location>
        <topology evidence="1">Multi-pass membrane protein</topology>
    </subcellularLocation>
</comment>
<feature type="transmembrane region" description="Helical" evidence="6">
    <location>
        <begin position="65"/>
        <end position="88"/>
    </location>
</feature>
<evidence type="ECO:0000256" key="4">
    <source>
        <dbReference type="ARBA" id="ARBA00022989"/>
    </source>
</evidence>
<keyword evidence="8" id="KW-1185">Reference proteome</keyword>
<evidence type="ECO:0000256" key="3">
    <source>
        <dbReference type="ARBA" id="ARBA00022692"/>
    </source>
</evidence>
<keyword evidence="5 6" id="KW-0472">Membrane</keyword>
<protein>
    <recommendedName>
        <fullName evidence="9">Cytochrome c oxidase subunit IV</fullName>
    </recommendedName>
</protein>
<dbReference type="STRING" id="656024.FsymDg_2697"/>
<evidence type="ECO:0000313" key="8">
    <source>
        <dbReference type="Proteomes" id="UP000001549"/>
    </source>
</evidence>
<keyword evidence="4 6" id="KW-1133">Transmembrane helix</keyword>
<proteinExistence type="predicted"/>
<keyword evidence="2" id="KW-1003">Cell membrane</keyword>
<evidence type="ECO:0000256" key="2">
    <source>
        <dbReference type="ARBA" id="ARBA00022475"/>
    </source>
</evidence>
<evidence type="ECO:0000256" key="5">
    <source>
        <dbReference type="ARBA" id="ARBA00023136"/>
    </source>
</evidence>
<dbReference type="GO" id="GO:0005886">
    <property type="term" value="C:plasma membrane"/>
    <property type="evidence" value="ECO:0007669"/>
    <property type="project" value="UniProtKB-SubCell"/>
</dbReference>
<evidence type="ECO:0000256" key="6">
    <source>
        <dbReference type="SAM" id="Phobius"/>
    </source>
</evidence>
<name>F8B427_9ACTN</name>
<organism evidence="7 8">
    <name type="scientific">Candidatus Protofrankia datiscae</name>
    <dbReference type="NCBI Taxonomy" id="2716812"/>
    <lineage>
        <taxon>Bacteria</taxon>
        <taxon>Bacillati</taxon>
        <taxon>Actinomycetota</taxon>
        <taxon>Actinomycetes</taxon>
        <taxon>Frankiales</taxon>
        <taxon>Frankiaceae</taxon>
        <taxon>Protofrankia</taxon>
    </lineage>
</organism>
<evidence type="ECO:0008006" key="9">
    <source>
        <dbReference type="Google" id="ProtNLM"/>
    </source>
</evidence>
<dbReference type="Proteomes" id="UP000001549">
    <property type="component" value="Chromosome"/>
</dbReference>
<feature type="transmembrane region" description="Helical" evidence="6">
    <location>
        <begin position="20"/>
        <end position="44"/>
    </location>
</feature>
<dbReference type="Pfam" id="PF03626">
    <property type="entry name" value="COX4_pro"/>
    <property type="match status" value="1"/>
</dbReference>
<evidence type="ECO:0000313" key="7">
    <source>
        <dbReference type="EMBL" id="AEH10046.1"/>
    </source>
</evidence>
<evidence type="ECO:0000256" key="1">
    <source>
        <dbReference type="ARBA" id="ARBA00004651"/>
    </source>
</evidence>
<gene>
    <name evidence="7" type="ordered locus">FsymDg_2697</name>
</gene>
<sequence length="96" mass="10355">MNSADSAVAVWWVLTALTTGSFVVIEGGLVTSIAAALITAMTAYKARLIILHFIEAKHAPATWRLLYLTWAFAMTSIIVVGNYTAIIVSCKSECFS</sequence>
<dbReference type="HOGENOM" id="CLU_175439_2_2_11"/>
<dbReference type="KEGG" id="fsy:FsymDg_2697"/>
<keyword evidence="3 6" id="KW-0812">Transmembrane</keyword>
<dbReference type="RefSeq" id="WP_013873959.1">
    <property type="nucleotide sequence ID" value="NC_015656.1"/>
</dbReference>
<dbReference type="InterPro" id="IPR005171">
    <property type="entry name" value="Cyt_c_oxidase_su4_prok"/>
</dbReference>